<gene>
    <name evidence="2" type="ORF">AC812_13770</name>
</gene>
<dbReference type="AlphaFoldDB" id="A0A0P6WZ38"/>
<evidence type="ECO:0000256" key="1">
    <source>
        <dbReference type="SAM" id="Phobius"/>
    </source>
</evidence>
<organism evidence="2 3">
    <name type="scientific">Bellilinea caldifistulae</name>
    <dbReference type="NCBI Taxonomy" id="360411"/>
    <lineage>
        <taxon>Bacteria</taxon>
        <taxon>Bacillati</taxon>
        <taxon>Chloroflexota</taxon>
        <taxon>Anaerolineae</taxon>
        <taxon>Anaerolineales</taxon>
        <taxon>Anaerolineaceae</taxon>
        <taxon>Bellilinea</taxon>
    </lineage>
</organism>
<reference evidence="2 3" key="1">
    <citation type="submission" date="2015-07" db="EMBL/GenBank/DDBJ databases">
        <title>Draft genome of Bellilinea caldifistulae DSM 17877.</title>
        <authorList>
            <person name="Hemp J."/>
            <person name="Ward L.M."/>
            <person name="Pace L.A."/>
            <person name="Fischer W.W."/>
        </authorList>
    </citation>
    <scope>NUCLEOTIDE SEQUENCE [LARGE SCALE GENOMIC DNA]</scope>
    <source>
        <strain evidence="2 3">GOMI-1</strain>
    </source>
</reference>
<comment type="caution">
    <text evidence="2">The sequence shown here is derived from an EMBL/GenBank/DDBJ whole genome shotgun (WGS) entry which is preliminary data.</text>
</comment>
<name>A0A0P6WZ38_9CHLR</name>
<feature type="transmembrane region" description="Helical" evidence="1">
    <location>
        <begin position="73"/>
        <end position="98"/>
    </location>
</feature>
<dbReference type="Proteomes" id="UP000050514">
    <property type="component" value="Unassembled WGS sequence"/>
</dbReference>
<evidence type="ECO:0000313" key="3">
    <source>
        <dbReference type="Proteomes" id="UP000050514"/>
    </source>
</evidence>
<accession>A0A0P6WZ38</accession>
<feature type="transmembrane region" description="Helical" evidence="1">
    <location>
        <begin position="12"/>
        <end position="37"/>
    </location>
</feature>
<protein>
    <submittedName>
        <fullName evidence="2">Uncharacterized protein</fullName>
    </submittedName>
</protein>
<proteinExistence type="predicted"/>
<evidence type="ECO:0000313" key="2">
    <source>
        <dbReference type="EMBL" id="KPL73852.1"/>
    </source>
</evidence>
<keyword evidence="3" id="KW-1185">Reference proteome</keyword>
<keyword evidence="1" id="KW-0472">Membrane</keyword>
<dbReference type="EMBL" id="LGHJ01000019">
    <property type="protein sequence ID" value="KPL73852.1"/>
    <property type="molecule type" value="Genomic_DNA"/>
</dbReference>
<keyword evidence="1" id="KW-0812">Transmembrane</keyword>
<dbReference type="STRING" id="360411.AC812_13770"/>
<keyword evidence="1" id="KW-1133">Transmembrane helix</keyword>
<sequence>MKTKSPVRNIDRLAGLMINLVSSVLFTTCLVTAWFAANNSRVHIKTDALTVVTTEAVKYALGMVEYILSYPGVYLLACLVMVFILTVSGVGLSFIVWLREE</sequence>